<dbReference type="Proteomes" id="UP000330807">
    <property type="component" value="Unassembled WGS sequence"/>
</dbReference>
<organism evidence="1 2">
    <name type="scientific">Collinsella aerofaciens</name>
    <dbReference type="NCBI Taxonomy" id="74426"/>
    <lineage>
        <taxon>Bacteria</taxon>
        <taxon>Bacillati</taxon>
        <taxon>Actinomycetota</taxon>
        <taxon>Coriobacteriia</taxon>
        <taxon>Coriobacteriales</taxon>
        <taxon>Coriobacteriaceae</taxon>
        <taxon>Collinsella</taxon>
    </lineage>
</organism>
<reference evidence="1 2" key="1">
    <citation type="submission" date="2019-10" db="EMBL/GenBank/DDBJ databases">
        <authorList>
            <person name="Wolf R A."/>
        </authorList>
    </citation>
    <scope>NUCLEOTIDE SEQUENCE [LARGE SCALE GENOMIC DNA]</scope>
    <source>
        <strain evidence="1">Collinsella_aerofaciens_AK_138A</strain>
    </source>
</reference>
<evidence type="ECO:0000313" key="1">
    <source>
        <dbReference type="EMBL" id="VWL90183.1"/>
    </source>
</evidence>
<protein>
    <submittedName>
        <fullName evidence="1">Uncharacterized protein</fullName>
    </submittedName>
</protein>
<proteinExistence type="predicted"/>
<dbReference type="AlphaFoldDB" id="A0A5K1IPL5"/>
<accession>A0A5K1IPL5</accession>
<gene>
    <name evidence="1" type="ORF">LMKDKBCB_01249</name>
</gene>
<evidence type="ECO:0000313" key="2">
    <source>
        <dbReference type="Proteomes" id="UP000330807"/>
    </source>
</evidence>
<name>A0A5K1IPL5_9ACTN</name>
<dbReference type="EMBL" id="CABWIH010000027">
    <property type="protein sequence ID" value="VWL90183.1"/>
    <property type="molecule type" value="Genomic_DNA"/>
</dbReference>
<sequence>MDKIHEIAGGGALMPSFDDGMVNMAEPIRVMAESFI</sequence>